<protein>
    <recommendedName>
        <fullName evidence="3">GIY-YIG domain-containing protein</fullName>
    </recommendedName>
</protein>
<evidence type="ECO:0000313" key="2">
    <source>
        <dbReference type="Proteomes" id="UP000799757"/>
    </source>
</evidence>
<accession>A0A6A6XBH1</accession>
<keyword evidence="2" id="KW-1185">Reference proteome</keyword>
<dbReference type="EMBL" id="MU001915">
    <property type="protein sequence ID" value="KAF2793776.1"/>
    <property type="molecule type" value="Genomic_DNA"/>
</dbReference>
<proteinExistence type="predicted"/>
<sequence>MAHLPPGVTPNLLSNFNPDVLEAWMDGGDIPLHGPHTAPQRALAALSTKTSMCYPLSLQEGHAGVLGRTVAKLIDAFQASPSPFMGTKIQDLIDRRKSGIKFISQAIIRGMKDANVYRTLNKPNFRVANLIASASHTIDEDYSEDTGGGVLAPPCFCLEANYWKPNAPYFYIGKTVNFRGRFFGHPNSTSKYGDLTRGSQKLAMSAICILNDQDILDFSFLAEQIFVCLFESYRSDLLVDISTHVQSGLHIEHIEAIEAALYFRNISQQLSKTLATQVPSADQDSELGLEQTTACLLWNGFNSASKYSSFVTIPMSKTRTLGSPCLWLCSKQHNLSRHTTIGLEWHEAVGDGSTAPLQNAPYYVVFEVRIQPHPQAWSRIPSIGSYLNWNQGRSLAIRIEWEYPPNSGSGEPGSHDNFAKTISMIQWLFGAKPNHSHAWITRASGRVHVLRAFYEYHTQNLEIKNQMPIAMNEGARITKADVIAAMRAPELGLLNVNGPFGDFTEHPMPPLQRDQQIATHVLSWDHEIVKRYVCNALRLRISRGAVKFVSSMDVLAAAGQHKEPPSGSTRKNMKASLNKDIVGLAKFEDVDDVEDEDEVIGDDEEVDSEYF</sequence>
<organism evidence="1 2">
    <name type="scientific">Melanomma pulvis-pyrius CBS 109.77</name>
    <dbReference type="NCBI Taxonomy" id="1314802"/>
    <lineage>
        <taxon>Eukaryota</taxon>
        <taxon>Fungi</taxon>
        <taxon>Dikarya</taxon>
        <taxon>Ascomycota</taxon>
        <taxon>Pezizomycotina</taxon>
        <taxon>Dothideomycetes</taxon>
        <taxon>Pleosporomycetidae</taxon>
        <taxon>Pleosporales</taxon>
        <taxon>Melanommataceae</taxon>
        <taxon>Melanomma</taxon>
    </lineage>
</organism>
<dbReference type="AlphaFoldDB" id="A0A6A6XBH1"/>
<dbReference type="OrthoDB" id="4788824at2759"/>
<evidence type="ECO:0008006" key="3">
    <source>
        <dbReference type="Google" id="ProtNLM"/>
    </source>
</evidence>
<reference evidence="1" key="1">
    <citation type="journal article" date="2020" name="Stud. Mycol.">
        <title>101 Dothideomycetes genomes: a test case for predicting lifestyles and emergence of pathogens.</title>
        <authorList>
            <person name="Haridas S."/>
            <person name="Albert R."/>
            <person name="Binder M."/>
            <person name="Bloem J."/>
            <person name="Labutti K."/>
            <person name="Salamov A."/>
            <person name="Andreopoulos B."/>
            <person name="Baker S."/>
            <person name="Barry K."/>
            <person name="Bills G."/>
            <person name="Bluhm B."/>
            <person name="Cannon C."/>
            <person name="Castanera R."/>
            <person name="Culley D."/>
            <person name="Daum C."/>
            <person name="Ezra D."/>
            <person name="Gonzalez J."/>
            <person name="Henrissat B."/>
            <person name="Kuo A."/>
            <person name="Liang C."/>
            <person name="Lipzen A."/>
            <person name="Lutzoni F."/>
            <person name="Magnuson J."/>
            <person name="Mondo S."/>
            <person name="Nolan M."/>
            <person name="Ohm R."/>
            <person name="Pangilinan J."/>
            <person name="Park H.-J."/>
            <person name="Ramirez L."/>
            <person name="Alfaro M."/>
            <person name="Sun H."/>
            <person name="Tritt A."/>
            <person name="Yoshinaga Y."/>
            <person name="Zwiers L.-H."/>
            <person name="Turgeon B."/>
            <person name="Goodwin S."/>
            <person name="Spatafora J."/>
            <person name="Crous P."/>
            <person name="Grigoriev I."/>
        </authorList>
    </citation>
    <scope>NUCLEOTIDE SEQUENCE</scope>
    <source>
        <strain evidence="1">CBS 109.77</strain>
    </source>
</reference>
<name>A0A6A6XBH1_9PLEO</name>
<dbReference type="Proteomes" id="UP000799757">
    <property type="component" value="Unassembled WGS sequence"/>
</dbReference>
<evidence type="ECO:0000313" key="1">
    <source>
        <dbReference type="EMBL" id="KAF2793776.1"/>
    </source>
</evidence>
<gene>
    <name evidence="1" type="ORF">K505DRAFT_361718</name>
</gene>